<reference evidence="2 3" key="1">
    <citation type="submission" date="2021-08" db="EMBL/GenBank/DDBJ databases">
        <title>Draft Genome Sequence of Phanerochaete sordida strain YK-624.</title>
        <authorList>
            <person name="Mori T."/>
            <person name="Dohra H."/>
            <person name="Suzuki T."/>
            <person name="Kawagishi H."/>
            <person name="Hirai H."/>
        </authorList>
    </citation>
    <scope>NUCLEOTIDE SEQUENCE [LARGE SCALE GENOMIC DNA]</scope>
    <source>
        <strain evidence="2 3">YK-624</strain>
    </source>
</reference>
<evidence type="ECO:0000256" key="1">
    <source>
        <dbReference type="SAM" id="SignalP"/>
    </source>
</evidence>
<keyword evidence="3" id="KW-1185">Reference proteome</keyword>
<dbReference type="Proteomes" id="UP000703269">
    <property type="component" value="Unassembled WGS sequence"/>
</dbReference>
<comment type="caution">
    <text evidence="2">The sequence shown here is derived from an EMBL/GenBank/DDBJ whole genome shotgun (WGS) entry which is preliminary data.</text>
</comment>
<proteinExistence type="predicted"/>
<keyword evidence="1" id="KW-0732">Signal</keyword>
<evidence type="ECO:0000313" key="2">
    <source>
        <dbReference type="EMBL" id="GJE84006.1"/>
    </source>
</evidence>
<dbReference type="AlphaFoldDB" id="A0A9P3FWQ3"/>
<protein>
    <submittedName>
        <fullName evidence="2">Uncharacterized protein</fullName>
    </submittedName>
</protein>
<organism evidence="2 3">
    <name type="scientific">Phanerochaete sordida</name>
    <dbReference type="NCBI Taxonomy" id="48140"/>
    <lineage>
        <taxon>Eukaryota</taxon>
        <taxon>Fungi</taxon>
        <taxon>Dikarya</taxon>
        <taxon>Basidiomycota</taxon>
        <taxon>Agaricomycotina</taxon>
        <taxon>Agaricomycetes</taxon>
        <taxon>Polyporales</taxon>
        <taxon>Phanerochaetaceae</taxon>
        <taxon>Phanerochaete</taxon>
    </lineage>
</organism>
<accession>A0A9P3FWQ3</accession>
<gene>
    <name evidence="2" type="ORF">PsYK624_000800</name>
</gene>
<evidence type="ECO:0000313" key="3">
    <source>
        <dbReference type="Proteomes" id="UP000703269"/>
    </source>
</evidence>
<dbReference type="EMBL" id="BPQB01000001">
    <property type="protein sequence ID" value="GJE84006.1"/>
    <property type="molecule type" value="Genomic_DNA"/>
</dbReference>
<feature type="chain" id="PRO_5040487478" evidence="1">
    <location>
        <begin position="19"/>
        <end position="75"/>
    </location>
</feature>
<feature type="signal peptide" evidence="1">
    <location>
        <begin position="1"/>
        <end position="18"/>
    </location>
</feature>
<sequence>MYFWKFAYAVLAIGVAAASPIALPLGGSSLRSQIGPRGGMRESILAHKIHYKVNETEAEPLVDVSSITPSSLPSL</sequence>
<name>A0A9P3FWQ3_9APHY</name>